<dbReference type="Proteomes" id="UP000587527">
    <property type="component" value="Unassembled WGS sequence"/>
</dbReference>
<proteinExistence type="inferred from homology"/>
<dbReference type="CDD" id="cd02022">
    <property type="entry name" value="DPCK"/>
    <property type="match status" value="1"/>
</dbReference>
<evidence type="ECO:0000256" key="1">
    <source>
        <dbReference type="ARBA" id="ARBA00022741"/>
    </source>
</evidence>
<dbReference type="PANTHER" id="PTHR10695:SF46">
    <property type="entry name" value="BIFUNCTIONAL COENZYME A SYNTHASE-RELATED"/>
    <property type="match status" value="1"/>
</dbReference>
<dbReference type="GO" id="GO:0005524">
    <property type="term" value="F:ATP binding"/>
    <property type="evidence" value="ECO:0007669"/>
    <property type="project" value="UniProtKB-UniRule"/>
</dbReference>
<gene>
    <name evidence="3" type="primary">coaE</name>
    <name evidence="5" type="ORF">F4553_002663</name>
</gene>
<keyword evidence="3" id="KW-0963">Cytoplasm</keyword>
<dbReference type="EC" id="2.7.1.24" evidence="3 4"/>
<dbReference type="PROSITE" id="PS51219">
    <property type="entry name" value="DPCK"/>
    <property type="match status" value="1"/>
</dbReference>
<dbReference type="PANTHER" id="PTHR10695">
    <property type="entry name" value="DEPHOSPHO-COA KINASE-RELATED"/>
    <property type="match status" value="1"/>
</dbReference>
<keyword evidence="1 3" id="KW-0547">Nucleotide-binding</keyword>
<protein>
    <recommendedName>
        <fullName evidence="3 4">Dephospho-CoA kinase</fullName>
        <ecNumber evidence="3 4">2.7.1.24</ecNumber>
    </recommendedName>
    <alternativeName>
        <fullName evidence="3">Dephosphocoenzyme A kinase</fullName>
    </alternativeName>
</protein>
<evidence type="ECO:0000313" key="6">
    <source>
        <dbReference type="Proteomes" id="UP000587527"/>
    </source>
</evidence>
<comment type="catalytic activity">
    <reaction evidence="3">
        <text>3'-dephospho-CoA + ATP = ADP + CoA + H(+)</text>
        <dbReference type="Rhea" id="RHEA:18245"/>
        <dbReference type="ChEBI" id="CHEBI:15378"/>
        <dbReference type="ChEBI" id="CHEBI:30616"/>
        <dbReference type="ChEBI" id="CHEBI:57287"/>
        <dbReference type="ChEBI" id="CHEBI:57328"/>
        <dbReference type="ChEBI" id="CHEBI:456216"/>
        <dbReference type="EC" id="2.7.1.24"/>
    </reaction>
</comment>
<comment type="function">
    <text evidence="3">Catalyzes the phosphorylation of the 3'-hydroxyl group of dephosphocoenzyme A to form coenzyme A.</text>
</comment>
<dbReference type="InterPro" id="IPR027417">
    <property type="entry name" value="P-loop_NTPase"/>
</dbReference>
<dbReference type="InterPro" id="IPR001977">
    <property type="entry name" value="Depp_CoAkinase"/>
</dbReference>
<name>A0A841BLX6_9ACTN</name>
<dbReference type="EMBL" id="JACHMN010000002">
    <property type="protein sequence ID" value="MBB5869284.1"/>
    <property type="molecule type" value="Genomic_DNA"/>
</dbReference>
<accession>A0A841BLX6</accession>
<organism evidence="5 6">
    <name type="scientific">Allocatelliglobosispora scoriae</name>
    <dbReference type="NCBI Taxonomy" id="643052"/>
    <lineage>
        <taxon>Bacteria</taxon>
        <taxon>Bacillati</taxon>
        <taxon>Actinomycetota</taxon>
        <taxon>Actinomycetes</taxon>
        <taxon>Micromonosporales</taxon>
        <taxon>Micromonosporaceae</taxon>
        <taxon>Allocatelliglobosispora</taxon>
    </lineage>
</organism>
<evidence type="ECO:0000256" key="3">
    <source>
        <dbReference type="HAMAP-Rule" id="MF_00376"/>
    </source>
</evidence>
<keyword evidence="3 5" id="KW-0808">Transferase</keyword>
<keyword evidence="3 5" id="KW-0418">Kinase</keyword>
<feature type="binding site" evidence="3">
    <location>
        <begin position="11"/>
        <end position="16"/>
    </location>
    <ligand>
        <name>ATP</name>
        <dbReference type="ChEBI" id="CHEBI:30616"/>
    </ligand>
</feature>
<comment type="subcellular location">
    <subcellularLocation>
        <location evidence="3">Cytoplasm</location>
    </subcellularLocation>
</comment>
<keyword evidence="3" id="KW-0173">Coenzyme A biosynthesis</keyword>
<dbReference type="HAMAP" id="MF_00376">
    <property type="entry name" value="Dephospho_CoA_kinase"/>
    <property type="match status" value="1"/>
</dbReference>
<dbReference type="Pfam" id="PF01121">
    <property type="entry name" value="CoaE"/>
    <property type="match status" value="1"/>
</dbReference>
<dbReference type="Gene3D" id="3.40.50.300">
    <property type="entry name" value="P-loop containing nucleotide triphosphate hydrolases"/>
    <property type="match status" value="1"/>
</dbReference>
<dbReference type="GO" id="GO:0004140">
    <property type="term" value="F:dephospho-CoA kinase activity"/>
    <property type="evidence" value="ECO:0007669"/>
    <property type="project" value="UniProtKB-UniRule"/>
</dbReference>
<evidence type="ECO:0000313" key="5">
    <source>
        <dbReference type="EMBL" id="MBB5869284.1"/>
    </source>
</evidence>
<comment type="similarity">
    <text evidence="3">Belongs to the CoaE family.</text>
</comment>
<sequence length="198" mass="20672">MVWVGLTGGIGAGKSAVAKLLAERGAIIIDSDRLARAVIAPGTDGLAEVVAEFGTGVLGADGGVDRAALAAAVFGDTAARKRLEAIIHPRVRSRTVELATAAPPDSVVVNDVPLLIEAGLASTYELVIVVLAETETRVARVMRDRGMAEDEARARIAAQATDEQRRAAADILIDNNGTPEELAAQVDEVWTTLRARLS</sequence>
<dbReference type="AlphaFoldDB" id="A0A841BLX6"/>
<comment type="pathway">
    <text evidence="3">Cofactor biosynthesis; coenzyme A biosynthesis; CoA from (R)-pantothenate: step 5/5.</text>
</comment>
<reference evidence="5 6" key="1">
    <citation type="submission" date="2020-08" db="EMBL/GenBank/DDBJ databases">
        <title>Sequencing the genomes of 1000 actinobacteria strains.</title>
        <authorList>
            <person name="Klenk H.-P."/>
        </authorList>
    </citation>
    <scope>NUCLEOTIDE SEQUENCE [LARGE SCALE GENOMIC DNA]</scope>
    <source>
        <strain evidence="5 6">DSM 45362</strain>
    </source>
</reference>
<evidence type="ECO:0000256" key="2">
    <source>
        <dbReference type="ARBA" id="ARBA00022840"/>
    </source>
</evidence>
<keyword evidence="2 3" id="KW-0067">ATP-binding</keyword>
<dbReference type="NCBIfam" id="TIGR00152">
    <property type="entry name" value="dephospho-CoA kinase"/>
    <property type="match status" value="1"/>
</dbReference>
<dbReference type="NCBIfam" id="NF002879">
    <property type="entry name" value="PRK03333.1"/>
    <property type="match status" value="1"/>
</dbReference>
<comment type="caution">
    <text evidence="5">The sequence shown here is derived from an EMBL/GenBank/DDBJ whole genome shotgun (WGS) entry which is preliminary data.</text>
</comment>
<evidence type="ECO:0000256" key="4">
    <source>
        <dbReference type="NCBIfam" id="TIGR00152"/>
    </source>
</evidence>
<keyword evidence="6" id="KW-1185">Reference proteome</keyword>
<dbReference type="SUPFAM" id="SSF52540">
    <property type="entry name" value="P-loop containing nucleoside triphosphate hydrolases"/>
    <property type="match status" value="1"/>
</dbReference>
<dbReference type="UniPathway" id="UPA00241">
    <property type="reaction ID" value="UER00356"/>
</dbReference>
<dbReference type="GO" id="GO:0015937">
    <property type="term" value="P:coenzyme A biosynthetic process"/>
    <property type="evidence" value="ECO:0007669"/>
    <property type="project" value="UniProtKB-UniRule"/>
</dbReference>
<dbReference type="GO" id="GO:0005737">
    <property type="term" value="C:cytoplasm"/>
    <property type="evidence" value="ECO:0007669"/>
    <property type="project" value="UniProtKB-SubCell"/>
</dbReference>